<evidence type="ECO:0000313" key="2">
    <source>
        <dbReference type="Proteomes" id="UP000726105"/>
    </source>
</evidence>
<dbReference type="Pfam" id="PF08843">
    <property type="entry name" value="AbiEii"/>
    <property type="match status" value="1"/>
</dbReference>
<dbReference type="Proteomes" id="UP000726105">
    <property type="component" value="Unassembled WGS sequence"/>
</dbReference>
<protein>
    <submittedName>
        <fullName evidence="1">Nucleotidyl transferase AbiEii/AbiGii toxin family protein</fullName>
    </submittedName>
</protein>
<reference evidence="1 2" key="1">
    <citation type="submission" date="2020-10" db="EMBL/GenBank/DDBJ databases">
        <title>Connecting structure to function with the recovery of over 1000 high-quality activated sludge metagenome-assembled genomes encoding full-length rRNA genes using long-read sequencing.</title>
        <authorList>
            <person name="Singleton C.M."/>
            <person name="Petriglieri F."/>
            <person name="Kristensen J.M."/>
            <person name="Kirkegaard R.H."/>
            <person name="Michaelsen T.Y."/>
            <person name="Andersen M.H."/>
            <person name="Karst S.M."/>
            <person name="Dueholm M.S."/>
            <person name="Nielsen P.H."/>
            <person name="Albertsen M."/>
        </authorList>
    </citation>
    <scope>NUCLEOTIDE SEQUENCE [LARGE SCALE GENOMIC DNA]</scope>
    <source>
        <strain evidence="1">Ega_18-Q3-R5-49_MAXAC.001</strain>
    </source>
</reference>
<name>A0A935IWZ5_9MICO</name>
<accession>A0A935IWZ5</accession>
<organism evidence="1 2">
    <name type="scientific">Candidatus Phosphoribacter hodrii</name>
    <dbReference type="NCBI Taxonomy" id="2953743"/>
    <lineage>
        <taxon>Bacteria</taxon>
        <taxon>Bacillati</taxon>
        <taxon>Actinomycetota</taxon>
        <taxon>Actinomycetes</taxon>
        <taxon>Micrococcales</taxon>
        <taxon>Dermatophilaceae</taxon>
        <taxon>Candidatus Phosphoribacter</taxon>
    </lineage>
</organism>
<keyword evidence="1" id="KW-0808">Transferase</keyword>
<proteinExistence type="predicted"/>
<sequence>MANLAGSQLATSRLARAVANVVLAQMLPGGVVKGGTALKLRLGHGRSRFTPDLDFARRTTMDVFLADYAAALAEGWGGFTGRLAPVKPAKPVGVPTDYVMLPFDIKVSYQGRSWLTVRLEVGHDEIGDTDDPELHLAEDLATVFAVLGLPEPAPVAVLAVDHQIAQKLHACSAPGSERAHDLVDLQLLVANGLDLTKTRATCVRLFRSRGAHSWPPVVQVGRGWDTVYAQAASEVECIQSVDEAVAWVNALVDRIEGNA</sequence>
<comment type="caution">
    <text evidence="1">The sequence shown here is derived from an EMBL/GenBank/DDBJ whole genome shotgun (WGS) entry which is preliminary data.</text>
</comment>
<dbReference type="AlphaFoldDB" id="A0A935IWZ5"/>
<dbReference type="InterPro" id="IPR014942">
    <property type="entry name" value="AbiEii"/>
</dbReference>
<evidence type="ECO:0000313" key="1">
    <source>
        <dbReference type="EMBL" id="MBK7274248.1"/>
    </source>
</evidence>
<dbReference type="EMBL" id="JADJIB010000005">
    <property type="protein sequence ID" value="MBK7274248.1"/>
    <property type="molecule type" value="Genomic_DNA"/>
</dbReference>
<gene>
    <name evidence="1" type="ORF">IPI13_14140</name>
</gene>
<dbReference type="GO" id="GO:0016740">
    <property type="term" value="F:transferase activity"/>
    <property type="evidence" value="ECO:0007669"/>
    <property type="project" value="UniProtKB-KW"/>
</dbReference>